<gene>
    <name evidence="4" type="ORF">F2Q65_17845</name>
</gene>
<feature type="repeat" description="TPR" evidence="1">
    <location>
        <begin position="500"/>
        <end position="533"/>
    </location>
</feature>
<dbReference type="Gene3D" id="1.10.510.10">
    <property type="entry name" value="Transferase(Phosphotransferase) domain 1"/>
    <property type="match status" value="1"/>
</dbReference>
<feature type="domain" description="Protein kinase" evidence="3">
    <location>
        <begin position="49"/>
        <end position="323"/>
    </location>
</feature>
<comment type="caution">
    <text evidence="4">The sequence shown here is derived from an EMBL/GenBank/DDBJ whole genome shotgun (WGS) entry which is preliminary data.</text>
</comment>
<dbReference type="InterPro" id="IPR011990">
    <property type="entry name" value="TPR-like_helical_dom_sf"/>
</dbReference>
<evidence type="ECO:0000259" key="3">
    <source>
        <dbReference type="PROSITE" id="PS50011"/>
    </source>
</evidence>
<dbReference type="InterPro" id="IPR006597">
    <property type="entry name" value="Sel1-like"/>
</dbReference>
<name>A0A5M8FCT8_9GAMM</name>
<dbReference type="GO" id="GO:0004672">
    <property type="term" value="F:protein kinase activity"/>
    <property type="evidence" value="ECO:0007669"/>
    <property type="project" value="InterPro"/>
</dbReference>
<evidence type="ECO:0000313" key="5">
    <source>
        <dbReference type="Proteomes" id="UP000322981"/>
    </source>
</evidence>
<reference evidence="4 5" key="1">
    <citation type="submission" date="2019-09" db="EMBL/GenBank/DDBJ databases">
        <title>Whole-genome sequence of the purple sulfur bacterium Thiohalocapsa marina DSM 19078.</title>
        <authorList>
            <person name="Kyndt J.A."/>
            <person name="Meyer T.E."/>
        </authorList>
    </citation>
    <scope>NUCLEOTIDE SEQUENCE [LARGE SCALE GENOMIC DNA]</scope>
    <source>
        <strain evidence="4 5">DSM 19078</strain>
    </source>
</reference>
<evidence type="ECO:0000256" key="2">
    <source>
        <dbReference type="SAM" id="MobiDB-lite"/>
    </source>
</evidence>
<proteinExistence type="predicted"/>
<dbReference type="EMBL" id="VWXX01000046">
    <property type="protein sequence ID" value="KAA6182479.1"/>
    <property type="molecule type" value="Genomic_DNA"/>
</dbReference>
<dbReference type="PANTHER" id="PTHR43628:SF1">
    <property type="entry name" value="CHITIN SYNTHASE REGULATORY FACTOR 2-RELATED"/>
    <property type="match status" value="1"/>
</dbReference>
<dbReference type="PROSITE" id="PS50011">
    <property type="entry name" value="PROTEIN_KINASE_DOM"/>
    <property type="match status" value="1"/>
</dbReference>
<keyword evidence="1" id="KW-0802">TPR repeat</keyword>
<evidence type="ECO:0000256" key="1">
    <source>
        <dbReference type="PROSITE-ProRule" id="PRU00339"/>
    </source>
</evidence>
<dbReference type="SUPFAM" id="SSF56112">
    <property type="entry name" value="Protein kinase-like (PK-like)"/>
    <property type="match status" value="1"/>
</dbReference>
<dbReference type="InterPro" id="IPR052945">
    <property type="entry name" value="Mitotic_Regulator"/>
</dbReference>
<dbReference type="Pfam" id="PF08238">
    <property type="entry name" value="Sel1"/>
    <property type="match status" value="11"/>
</dbReference>
<dbReference type="OrthoDB" id="9801841at2"/>
<dbReference type="InterPro" id="IPR008271">
    <property type="entry name" value="Ser/Thr_kinase_AS"/>
</dbReference>
<keyword evidence="4" id="KW-0808">Transferase</keyword>
<dbReference type="InterPro" id="IPR000719">
    <property type="entry name" value="Prot_kinase_dom"/>
</dbReference>
<dbReference type="Pfam" id="PF00069">
    <property type="entry name" value="Pkinase"/>
    <property type="match status" value="1"/>
</dbReference>
<feature type="region of interest" description="Disordered" evidence="2">
    <location>
        <begin position="326"/>
        <end position="352"/>
    </location>
</feature>
<organism evidence="4 5">
    <name type="scientific">Thiohalocapsa marina</name>
    <dbReference type="NCBI Taxonomy" id="424902"/>
    <lineage>
        <taxon>Bacteria</taxon>
        <taxon>Pseudomonadati</taxon>
        <taxon>Pseudomonadota</taxon>
        <taxon>Gammaproteobacteria</taxon>
        <taxon>Chromatiales</taxon>
        <taxon>Chromatiaceae</taxon>
        <taxon>Thiohalocapsa</taxon>
    </lineage>
</organism>
<dbReference type="SUPFAM" id="SSF81901">
    <property type="entry name" value="HCP-like"/>
    <property type="match status" value="4"/>
</dbReference>
<dbReference type="PROSITE" id="PS00108">
    <property type="entry name" value="PROTEIN_KINASE_ST"/>
    <property type="match status" value="1"/>
</dbReference>
<sequence length="890" mass="99048">MMEKAPEQLCPGCFAAKGNQNPCPHCGYDEQAPRGPLVLHHRELLNAQYLVGRVLGKPGGFGITYLGWDLKLQTRVAIKEYLPRDLAGRGTDQSTVAAHSGEDAELFRFGLEQFLREARTLAQLDHPNIVRVRQFFEANETAYLVMDYYDGLSLEEYLEQQGGRIQEEAAIQLMLPILDGLRAVHAKGFLHRDVKPQNIYLAKTDTGGVRPILLDFGAARQAMGERSRSMSVVVSAGYAPFEQYHRKGKQGPWTDIYSVAAVLYRAVTGSVPLDAAERQAHDDLQRATAYGISLKLSQCLAKALSIVPDERPRSIQSFQTALRDGSAAMTNGTSRQEESNAKDALASSGSSGSDKILNFKPSKLVSSRHAIIFATLLFAAVVSILALSFRQELSEEFTSLRLEKAADAYAEGDYESAYSIVSQLAQKDNPDAISLLSEMYYYGDVVEKNLPEAIKLKRKAYELGLLDEAGPLGWFLILSGNFAEGRYYSEIAYERDPAGYPWIINLGHTHFLQGDSDNARSWYEKAIPMIPDEDTLLNNALVDFDIFIENGWNREASIKEKTWMRTFWYKKAAEKGDSAAQNGLGLMYDEGVGVPMNDAEAVKWYLKAAEQGHPIAQFNLAQMYEHGEGTPKSQADADHWYKQSLLSFKTLAAEGNASAENMVGEMYLEGLGVNKDVGKALQWFRKAADKGSPEAQLNIGYIYDLGLVGVEDDLEAVRWYRKAADQEYPEAENMLGRMYQEGEGVEQDMSAAVSWFRKAAEKNLAVAQYNLGLCYQEGSGVEADSESAVDWYRKAAEQGIPNAENMLGRMYQEGEGVEQDLFEAVSWFRKAAEKDFAYAQYNLGLSYQDGLGVDKDIDKAIYWYRKSANNGDEDAAAALDAFNDDQNIWK</sequence>
<dbReference type="Proteomes" id="UP000322981">
    <property type="component" value="Unassembled WGS sequence"/>
</dbReference>
<dbReference type="SMART" id="SM00671">
    <property type="entry name" value="SEL1"/>
    <property type="match status" value="9"/>
</dbReference>
<dbReference type="InterPro" id="IPR019734">
    <property type="entry name" value="TPR_rpt"/>
</dbReference>
<dbReference type="Gene3D" id="1.25.40.10">
    <property type="entry name" value="Tetratricopeptide repeat domain"/>
    <property type="match status" value="4"/>
</dbReference>
<dbReference type="RefSeq" id="WP_150094762.1">
    <property type="nucleotide sequence ID" value="NZ_VWXX01000046.1"/>
</dbReference>
<dbReference type="PROSITE" id="PS50005">
    <property type="entry name" value="TPR"/>
    <property type="match status" value="1"/>
</dbReference>
<keyword evidence="5" id="KW-1185">Reference proteome</keyword>
<dbReference type="GO" id="GO:0005524">
    <property type="term" value="F:ATP binding"/>
    <property type="evidence" value="ECO:0007669"/>
    <property type="project" value="InterPro"/>
</dbReference>
<dbReference type="InterPro" id="IPR011009">
    <property type="entry name" value="Kinase-like_dom_sf"/>
</dbReference>
<dbReference type="CDD" id="cd14014">
    <property type="entry name" value="STKc_PknB_like"/>
    <property type="match status" value="1"/>
</dbReference>
<dbReference type="AlphaFoldDB" id="A0A5M8FCT8"/>
<evidence type="ECO:0000313" key="4">
    <source>
        <dbReference type="EMBL" id="KAA6182479.1"/>
    </source>
</evidence>
<protein>
    <submittedName>
        <fullName evidence="4">Protein kinase</fullName>
    </submittedName>
</protein>
<keyword evidence="4" id="KW-0418">Kinase</keyword>
<dbReference type="SMART" id="SM00220">
    <property type="entry name" value="S_TKc"/>
    <property type="match status" value="1"/>
</dbReference>
<accession>A0A5M8FCT8</accession>
<dbReference type="PANTHER" id="PTHR43628">
    <property type="entry name" value="ACTIVATOR OF C KINASE PROTEIN 1-RELATED"/>
    <property type="match status" value="1"/>
</dbReference>